<sequence length="259" mass="29977">MNILAFDIETIPDTETGRRLYGLEGLDDKDVARAMFAKRREQTGDSEFLRHHLHRVAAISAVLRQGENLRVWSLGEPDSSEAELIRRFYDGIEKYTPTLVSWNGGGFDMPVLHYRALRHGVSAPRYWETGAEDQGFRWNNYLSRYHERHTDLMDVLSAYQPRATAPLDEVALLLGLPGKMGRSGADVWDQFQDGRIEEIRDYCETDALNTYLIYLRFELMRGNLDDAGWKRETQRVRDTLKAANRPHLNAFLDAWREGR</sequence>
<dbReference type="Pfam" id="PF10108">
    <property type="entry name" value="DNA_pol_B_exo2"/>
    <property type="match status" value="1"/>
</dbReference>
<keyword evidence="2" id="KW-0378">Hydrolase</keyword>
<dbReference type="AlphaFoldDB" id="A0A1F6TI01"/>
<dbReference type="SUPFAM" id="SSF53098">
    <property type="entry name" value="Ribonuclease H-like"/>
    <property type="match status" value="1"/>
</dbReference>
<keyword evidence="2" id="KW-0269">Exonuclease</keyword>
<dbReference type="Gene3D" id="3.30.420.10">
    <property type="entry name" value="Ribonuclease H-like superfamily/Ribonuclease H"/>
    <property type="match status" value="1"/>
</dbReference>
<gene>
    <name evidence="2" type="ORF">A2637_00310</name>
</gene>
<evidence type="ECO:0000313" key="3">
    <source>
        <dbReference type="Proteomes" id="UP000179360"/>
    </source>
</evidence>
<organism evidence="2 3">
    <name type="scientific">Candidatus Muproteobacteria bacterium RIFCSPHIGHO2_01_FULL_65_16</name>
    <dbReference type="NCBI Taxonomy" id="1817764"/>
    <lineage>
        <taxon>Bacteria</taxon>
        <taxon>Pseudomonadati</taxon>
        <taxon>Pseudomonadota</taxon>
        <taxon>Candidatus Muproteobacteria</taxon>
    </lineage>
</organism>
<evidence type="ECO:0000313" key="2">
    <source>
        <dbReference type="EMBL" id="OGI44770.1"/>
    </source>
</evidence>
<dbReference type="InterPro" id="IPR036397">
    <property type="entry name" value="RNaseH_sf"/>
</dbReference>
<name>A0A1F6TI01_9PROT</name>
<comment type="caution">
    <text evidence="2">The sequence shown here is derived from an EMBL/GenBank/DDBJ whole genome shotgun (WGS) entry which is preliminary data.</text>
</comment>
<keyword evidence="2" id="KW-0540">Nuclease</keyword>
<feature type="domain" description="Predicted 3'-5' exonuclease PolB-like" evidence="1">
    <location>
        <begin position="46"/>
        <end position="255"/>
    </location>
</feature>
<reference evidence="2 3" key="1">
    <citation type="journal article" date="2016" name="Nat. Commun.">
        <title>Thousands of microbial genomes shed light on interconnected biogeochemical processes in an aquifer system.</title>
        <authorList>
            <person name="Anantharaman K."/>
            <person name="Brown C.T."/>
            <person name="Hug L.A."/>
            <person name="Sharon I."/>
            <person name="Castelle C.J."/>
            <person name="Probst A.J."/>
            <person name="Thomas B.C."/>
            <person name="Singh A."/>
            <person name="Wilkins M.J."/>
            <person name="Karaoz U."/>
            <person name="Brodie E.L."/>
            <person name="Williams K.H."/>
            <person name="Hubbard S.S."/>
            <person name="Banfield J.F."/>
        </authorList>
    </citation>
    <scope>NUCLEOTIDE SEQUENCE [LARGE SCALE GENOMIC DNA]</scope>
</reference>
<dbReference type="GO" id="GO:0004527">
    <property type="term" value="F:exonuclease activity"/>
    <property type="evidence" value="ECO:0007669"/>
    <property type="project" value="UniProtKB-KW"/>
</dbReference>
<dbReference type="STRING" id="1817764.A2637_00310"/>
<dbReference type="GO" id="GO:0003676">
    <property type="term" value="F:nucleic acid binding"/>
    <property type="evidence" value="ECO:0007669"/>
    <property type="project" value="InterPro"/>
</dbReference>
<dbReference type="CDD" id="cd05782">
    <property type="entry name" value="DNA_polB_like1_exo"/>
    <property type="match status" value="1"/>
</dbReference>
<accession>A0A1F6TI01</accession>
<dbReference type="Proteomes" id="UP000179360">
    <property type="component" value="Unassembled WGS sequence"/>
</dbReference>
<dbReference type="InterPro" id="IPR019288">
    <property type="entry name" value="3'-5'_exonuclease_PolB-like"/>
</dbReference>
<proteinExistence type="predicted"/>
<evidence type="ECO:0000259" key="1">
    <source>
        <dbReference type="Pfam" id="PF10108"/>
    </source>
</evidence>
<dbReference type="EMBL" id="MFSY01000112">
    <property type="protein sequence ID" value="OGI44770.1"/>
    <property type="molecule type" value="Genomic_DNA"/>
</dbReference>
<protein>
    <submittedName>
        <fullName evidence="2">3'-5' exonuclease</fullName>
    </submittedName>
</protein>
<dbReference type="InterPro" id="IPR012337">
    <property type="entry name" value="RNaseH-like_sf"/>
</dbReference>